<dbReference type="AlphaFoldDB" id="A0A931LX97"/>
<evidence type="ECO:0000313" key="2">
    <source>
        <dbReference type="EMBL" id="MBI1757491.1"/>
    </source>
</evidence>
<protein>
    <recommendedName>
        <fullName evidence="4">DUF5666 domain-containing protein</fullName>
    </recommendedName>
</protein>
<keyword evidence="1" id="KW-0732">Signal</keyword>
<dbReference type="Proteomes" id="UP000727962">
    <property type="component" value="Unassembled WGS sequence"/>
</dbReference>
<name>A0A931LX97_FIMGI</name>
<reference evidence="2" key="1">
    <citation type="submission" date="2020-07" db="EMBL/GenBank/DDBJ databases">
        <title>Huge and variable diversity of episymbiotic CPR bacteria and DPANN archaea in groundwater ecosystems.</title>
        <authorList>
            <person name="He C.Y."/>
            <person name="Keren R."/>
            <person name="Whittaker M."/>
            <person name="Farag I.F."/>
            <person name="Doudna J."/>
            <person name="Cate J.H.D."/>
            <person name="Banfield J.F."/>
        </authorList>
    </citation>
    <scope>NUCLEOTIDE SEQUENCE</scope>
    <source>
        <strain evidence="2">NC_groundwater_17_Pr7_B-0.1um_64_12</strain>
    </source>
</reference>
<evidence type="ECO:0008006" key="4">
    <source>
        <dbReference type="Google" id="ProtNLM"/>
    </source>
</evidence>
<sequence length="223" mass="22988">MKNLLVAFVVASIVLAASAGAQVTKKGNGYLLRVKHVRGQTLRYRTSTTIKVPSQTQGPMQMLFPISETVLSVASGVADVDVTAGPISMNGKQIQPAKNARMKINSQNVVVEGAGSGVAGAGFPDKPVKVGHSWTSSMPIGGASGPTSNVIATLTLKAVKSQGGRRVAIIGFVAHSDSQKLAINGKGTLTLRADDGTMQGMVMAMDLGVQGKAVQSTTTITRS</sequence>
<feature type="chain" id="PRO_5036698217" description="DUF5666 domain-containing protein" evidence="1">
    <location>
        <begin position="22"/>
        <end position="223"/>
    </location>
</feature>
<feature type="signal peptide" evidence="1">
    <location>
        <begin position="1"/>
        <end position="21"/>
    </location>
</feature>
<comment type="caution">
    <text evidence="2">The sequence shown here is derived from an EMBL/GenBank/DDBJ whole genome shotgun (WGS) entry which is preliminary data.</text>
</comment>
<organism evidence="2 3">
    <name type="scientific">Fimbriimonas ginsengisoli</name>
    <dbReference type="NCBI Taxonomy" id="1005039"/>
    <lineage>
        <taxon>Bacteria</taxon>
        <taxon>Bacillati</taxon>
        <taxon>Armatimonadota</taxon>
        <taxon>Fimbriimonadia</taxon>
        <taxon>Fimbriimonadales</taxon>
        <taxon>Fimbriimonadaceae</taxon>
        <taxon>Fimbriimonas</taxon>
    </lineage>
</organism>
<gene>
    <name evidence="2" type="ORF">HYR64_10340</name>
</gene>
<evidence type="ECO:0000256" key="1">
    <source>
        <dbReference type="SAM" id="SignalP"/>
    </source>
</evidence>
<evidence type="ECO:0000313" key="3">
    <source>
        <dbReference type="Proteomes" id="UP000727962"/>
    </source>
</evidence>
<accession>A0A931LX97</accession>
<dbReference type="EMBL" id="JACOSL010000064">
    <property type="protein sequence ID" value="MBI1757491.1"/>
    <property type="molecule type" value="Genomic_DNA"/>
</dbReference>
<proteinExistence type="predicted"/>